<dbReference type="SUPFAM" id="SSF69304">
    <property type="entry name" value="Tricorn protease N-terminal domain"/>
    <property type="match status" value="1"/>
</dbReference>
<dbReference type="PANTHER" id="PTHR36842">
    <property type="entry name" value="PROTEIN TOLB HOMOLOG"/>
    <property type="match status" value="1"/>
</dbReference>
<dbReference type="Proteomes" id="UP001319200">
    <property type="component" value="Unassembled WGS sequence"/>
</dbReference>
<dbReference type="Gene3D" id="2.120.10.60">
    <property type="entry name" value="Tricorn protease N-terminal domain"/>
    <property type="match status" value="1"/>
</dbReference>
<name>A0AAP2DR52_9BACT</name>
<dbReference type="Pfam" id="PF26549">
    <property type="entry name" value="Tricorn_N"/>
    <property type="match status" value="1"/>
</dbReference>
<evidence type="ECO:0000313" key="1">
    <source>
        <dbReference type="EMBL" id="MBT1701025.1"/>
    </source>
</evidence>
<keyword evidence="2" id="KW-1185">Reference proteome</keyword>
<organism evidence="1 2">
    <name type="scientific">Chryseosolibacter histidini</name>
    <dbReference type="NCBI Taxonomy" id="2782349"/>
    <lineage>
        <taxon>Bacteria</taxon>
        <taxon>Pseudomonadati</taxon>
        <taxon>Bacteroidota</taxon>
        <taxon>Cytophagia</taxon>
        <taxon>Cytophagales</taxon>
        <taxon>Chryseotaleaceae</taxon>
        <taxon>Chryseosolibacter</taxon>
    </lineage>
</organism>
<dbReference type="EMBL" id="JAHESF010000055">
    <property type="protein sequence ID" value="MBT1701025.1"/>
    <property type="molecule type" value="Genomic_DNA"/>
</dbReference>
<dbReference type="AlphaFoldDB" id="A0AAP2DR52"/>
<feature type="non-terminal residue" evidence="1">
    <location>
        <position position="304"/>
    </location>
</feature>
<accession>A0AAP2DR52</accession>
<dbReference type="PANTHER" id="PTHR36842:SF1">
    <property type="entry name" value="PROTEIN TOLB"/>
    <property type="match status" value="1"/>
</dbReference>
<reference evidence="1 2" key="1">
    <citation type="submission" date="2021-05" db="EMBL/GenBank/DDBJ databases">
        <title>A Polyphasic approach of four new species of the genus Ohtaekwangia: Ohtaekwangia histidinii sp. nov., Ohtaekwangia cretensis sp. nov., Ohtaekwangia indiensis sp. nov., Ohtaekwangia reichenbachii sp. nov. from diverse environment.</title>
        <authorList>
            <person name="Octaviana S."/>
        </authorList>
    </citation>
    <scope>NUCLEOTIDE SEQUENCE [LARGE SCALE GENOMIC DNA]</scope>
    <source>
        <strain evidence="1 2">PWU4</strain>
    </source>
</reference>
<evidence type="ECO:0000313" key="2">
    <source>
        <dbReference type="Proteomes" id="UP001319200"/>
    </source>
</evidence>
<gene>
    <name evidence="1" type="ORF">KK083_29295</name>
</gene>
<comment type="caution">
    <text evidence="1">The sequence shown here is derived from an EMBL/GenBank/DDBJ whole genome shotgun (WGS) entry which is preliminary data.</text>
</comment>
<sequence>MKSFILLLTLMATSVFAQKPLWLRYPSISPDGSTIVFTYQGDLYSVPAAGGQASLLTIHPAHDFMPVWSPDGKTIAFASDRFGNFDIYTIPATGGSAQRLTYHSSHDYPSAFTPDGKNVLFNASRVDLETYADFPNRAMPELYSVPVTGGRNTQVLTTPSELASYDASANRIYYHDRKGYEDPWRKHHRSSIARDLWVYDVRNGTHTQLTQDAGEDRNPVTDPEGNYLYYLSEQSGNYNVHRLSLSQPNDKTQLTTFTKHPVRFLSVSKNGTLCFSYDCLLYTAPSPRDKRRARMPSSAGKKER</sequence>
<protein>
    <submittedName>
        <fullName evidence="1">PD40 domain-containing protein</fullName>
    </submittedName>
</protein>
<proteinExistence type="predicted"/>